<dbReference type="GO" id="GO:0030246">
    <property type="term" value="F:carbohydrate binding"/>
    <property type="evidence" value="ECO:0007669"/>
    <property type="project" value="InterPro"/>
</dbReference>
<dbReference type="KEGG" id="csv:101213888"/>
<keyword evidence="2" id="KW-1185">Reference proteome</keyword>
<dbReference type="PANTHER" id="PTHR48478">
    <property type="entry name" value="LECTIN-LIKE"/>
    <property type="match status" value="1"/>
</dbReference>
<dbReference type="AlphaFoldDB" id="A0A0A0LY62"/>
<evidence type="ECO:0000313" key="2">
    <source>
        <dbReference type="Proteomes" id="UP000029981"/>
    </source>
</evidence>
<accession>A0A0A0LY62</accession>
<sequence length="226" mass="26394">MVSSELEARENSETKEKYGHCLSYILPTTGDHEVHWPSPSELYKQLCDGTSLNNGSKIYWFHRKGRGNAYFIFPKAISIAWINECQYWRWISIEIFGKKIDVAELVKVRWLDVRVRIKEYMLSAGVTYELLCHLLLKSCASGWHEPINFGLTLPNGTKFVNSESLECKPRDVWFTIKVEEFKIGDKHGCLNAKEYEFSMYNHNQHWKSGLIFKSFEIRPKQPCCKS</sequence>
<protein>
    <submittedName>
        <fullName evidence="1">Uncharacterized protein</fullName>
    </submittedName>
</protein>
<dbReference type="PANTHER" id="PTHR48478:SF1">
    <property type="entry name" value="LECTIN-LIKE"/>
    <property type="match status" value="1"/>
</dbReference>
<evidence type="ECO:0000313" key="1">
    <source>
        <dbReference type="EMBL" id="KGN65959.1"/>
    </source>
</evidence>
<reference evidence="1 2" key="4">
    <citation type="journal article" date="2011" name="BMC Genomics">
        <title>RNA-Seq improves annotation of protein-coding genes in the cucumber genome.</title>
        <authorList>
            <person name="Li Z."/>
            <person name="Zhang Z."/>
            <person name="Yan P."/>
            <person name="Huang S."/>
            <person name="Fei Z."/>
            <person name="Lin K."/>
        </authorList>
    </citation>
    <scope>NUCLEOTIDE SEQUENCE [LARGE SCALE GENOMIC DNA]</scope>
    <source>
        <strain evidence="2">cv. 9930</strain>
    </source>
</reference>
<dbReference type="EMBL" id="CM002922">
    <property type="protein sequence ID" value="KGN65959.1"/>
    <property type="molecule type" value="Genomic_DNA"/>
</dbReference>
<dbReference type="Pfam" id="PF14299">
    <property type="entry name" value="PP2"/>
    <property type="match status" value="1"/>
</dbReference>
<dbReference type="InterPro" id="IPR025886">
    <property type="entry name" value="PP2-like"/>
</dbReference>
<organism evidence="1 2">
    <name type="scientific">Cucumis sativus</name>
    <name type="common">Cucumber</name>
    <dbReference type="NCBI Taxonomy" id="3659"/>
    <lineage>
        <taxon>Eukaryota</taxon>
        <taxon>Viridiplantae</taxon>
        <taxon>Streptophyta</taxon>
        <taxon>Embryophyta</taxon>
        <taxon>Tracheophyta</taxon>
        <taxon>Spermatophyta</taxon>
        <taxon>Magnoliopsida</taxon>
        <taxon>eudicotyledons</taxon>
        <taxon>Gunneridae</taxon>
        <taxon>Pentapetalae</taxon>
        <taxon>rosids</taxon>
        <taxon>fabids</taxon>
        <taxon>Cucurbitales</taxon>
        <taxon>Cucurbitaceae</taxon>
        <taxon>Benincaseae</taxon>
        <taxon>Cucumis</taxon>
    </lineage>
</organism>
<dbReference type="Gramene" id="KGN65959">
    <property type="protein sequence ID" value="KGN65959"/>
    <property type="gene ID" value="Csa_1G542500"/>
</dbReference>
<name>A0A0A0LY62_CUCSA</name>
<dbReference type="InterPro" id="IPR052147">
    <property type="entry name" value="PP2-like/Lectin"/>
</dbReference>
<dbReference type="STRING" id="3659.A0A0A0LY62"/>
<reference evidence="1 2" key="1">
    <citation type="journal article" date="2009" name="Nat. Genet.">
        <title>The genome of the cucumber, Cucumis sativus L.</title>
        <authorList>
            <person name="Huang S."/>
            <person name="Li R."/>
            <person name="Zhang Z."/>
            <person name="Li L."/>
            <person name="Gu X."/>
            <person name="Fan W."/>
            <person name="Lucas W.J."/>
            <person name="Wang X."/>
            <person name="Xie B."/>
            <person name="Ni P."/>
            <person name="Ren Y."/>
            <person name="Zhu H."/>
            <person name="Li J."/>
            <person name="Lin K."/>
            <person name="Jin W."/>
            <person name="Fei Z."/>
            <person name="Li G."/>
            <person name="Staub J."/>
            <person name="Kilian A."/>
            <person name="van der Vossen E.A."/>
            <person name="Wu Y."/>
            <person name="Guo J."/>
            <person name="He J."/>
            <person name="Jia Z."/>
            <person name="Ren Y."/>
            <person name="Tian G."/>
            <person name="Lu Y."/>
            <person name="Ruan J."/>
            <person name="Qian W."/>
            <person name="Wang M."/>
            <person name="Huang Q."/>
            <person name="Li B."/>
            <person name="Xuan Z."/>
            <person name="Cao J."/>
            <person name="Asan"/>
            <person name="Wu Z."/>
            <person name="Zhang J."/>
            <person name="Cai Q."/>
            <person name="Bai Y."/>
            <person name="Zhao B."/>
            <person name="Han Y."/>
            <person name="Li Y."/>
            <person name="Li X."/>
            <person name="Wang S."/>
            <person name="Shi Q."/>
            <person name="Liu S."/>
            <person name="Cho W.K."/>
            <person name="Kim J.Y."/>
            <person name="Xu Y."/>
            <person name="Heller-Uszynska K."/>
            <person name="Miao H."/>
            <person name="Cheng Z."/>
            <person name="Zhang S."/>
            <person name="Wu J."/>
            <person name="Yang Y."/>
            <person name="Kang H."/>
            <person name="Li M."/>
            <person name="Liang H."/>
            <person name="Ren X."/>
            <person name="Shi Z."/>
            <person name="Wen M."/>
            <person name="Jian M."/>
            <person name="Yang H."/>
            <person name="Zhang G."/>
            <person name="Yang Z."/>
            <person name="Chen R."/>
            <person name="Liu S."/>
            <person name="Li J."/>
            <person name="Ma L."/>
            <person name="Liu H."/>
            <person name="Zhou Y."/>
            <person name="Zhao J."/>
            <person name="Fang X."/>
            <person name="Li G."/>
            <person name="Fang L."/>
            <person name="Li Y."/>
            <person name="Liu D."/>
            <person name="Zheng H."/>
            <person name="Zhang Y."/>
            <person name="Qin N."/>
            <person name="Li Z."/>
            <person name="Yang G."/>
            <person name="Yang S."/>
            <person name="Bolund L."/>
            <person name="Kristiansen K."/>
            <person name="Zheng H."/>
            <person name="Li S."/>
            <person name="Zhang X."/>
            <person name="Yang H."/>
            <person name="Wang J."/>
            <person name="Sun R."/>
            <person name="Zhang B."/>
            <person name="Jiang S."/>
            <person name="Wang J."/>
            <person name="Du Y."/>
            <person name="Li S."/>
        </authorList>
    </citation>
    <scope>NUCLEOTIDE SEQUENCE [LARGE SCALE GENOMIC DNA]</scope>
    <source>
        <strain evidence="2">cv. 9930</strain>
    </source>
</reference>
<gene>
    <name evidence="1" type="ORF">Csa_1G542500</name>
</gene>
<reference evidence="1 2" key="3">
    <citation type="journal article" date="2010" name="BMC Genomics">
        <title>Transcriptome sequencing and comparative analysis of cucumber flowers with different sex types.</title>
        <authorList>
            <person name="Guo S."/>
            <person name="Zheng Y."/>
            <person name="Joung J.G."/>
            <person name="Liu S."/>
            <person name="Zhang Z."/>
            <person name="Crasta O.R."/>
            <person name="Sobral B.W."/>
            <person name="Xu Y."/>
            <person name="Huang S."/>
            <person name="Fei Z."/>
        </authorList>
    </citation>
    <scope>NUCLEOTIDE SEQUENCE [LARGE SCALE GENOMIC DNA]</scope>
    <source>
        <strain evidence="2">cv. 9930</strain>
    </source>
</reference>
<proteinExistence type="predicted"/>
<dbReference type="OrthoDB" id="533833at2759"/>
<dbReference type="eggNOG" id="KOG0017">
    <property type="taxonomic scope" value="Eukaryota"/>
</dbReference>
<reference evidence="1 2" key="2">
    <citation type="journal article" date="2009" name="PLoS ONE">
        <title>An integrated genetic and cytogenetic map of the cucumber genome.</title>
        <authorList>
            <person name="Ren Y."/>
            <person name="Zhang Z."/>
            <person name="Liu J."/>
            <person name="Staub J.E."/>
            <person name="Han Y."/>
            <person name="Cheng Z."/>
            <person name="Li X."/>
            <person name="Lu J."/>
            <person name="Miao H."/>
            <person name="Kang H."/>
            <person name="Xie B."/>
            <person name="Gu X."/>
            <person name="Wang X."/>
            <person name="Du Y."/>
            <person name="Jin W."/>
            <person name="Huang S."/>
        </authorList>
    </citation>
    <scope>NUCLEOTIDE SEQUENCE [LARGE SCALE GENOMIC DNA]</scope>
    <source>
        <strain evidence="2">cv. 9930</strain>
    </source>
</reference>
<dbReference type="Proteomes" id="UP000029981">
    <property type="component" value="Chromosome 1"/>
</dbReference>
<dbReference type="OMA" id="IAWINEC"/>
<dbReference type="SMR" id="A0A0A0LY62"/>